<evidence type="ECO:0000259" key="6">
    <source>
        <dbReference type="PROSITE" id="PS50949"/>
    </source>
</evidence>
<keyword evidence="2" id="KW-0663">Pyridoxal phosphate</keyword>
<dbReference type="InterPro" id="IPR036390">
    <property type="entry name" value="WH_DNA-bd_sf"/>
</dbReference>
<proteinExistence type="inferred from homology"/>
<keyword evidence="7" id="KW-0808">Transferase</keyword>
<dbReference type="InterPro" id="IPR051446">
    <property type="entry name" value="HTH_trans_reg/aminotransferase"/>
</dbReference>
<keyword evidence="7" id="KW-0032">Aminotransferase</keyword>
<dbReference type="CDD" id="cd00609">
    <property type="entry name" value="AAT_like"/>
    <property type="match status" value="1"/>
</dbReference>
<dbReference type="Gene3D" id="1.10.10.10">
    <property type="entry name" value="Winged helix-like DNA-binding domain superfamily/Winged helix DNA-binding domain"/>
    <property type="match status" value="1"/>
</dbReference>
<keyword evidence="5" id="KW-0804">Transcription</keyword>
<name>A0ABT5MHK3_9BURK</name>
<dbReference type="InterPro" id="IPR015424">
    <property type="entry name" value="PyrdxlP-dep_Trfase"/>
</dbReference>
<dbReference type="PANTHER" id="PTHR46577:SF2">
    <property type="entry name" value="TRANSCRIPTIONAL REGULATORY PROTEIN"/>
    <property type="match status" value="1"/>
</dbReference>
<dbReference type="InterPro" id="IPR015421">
    <property type="entry name" value="PyrdxlP-dep_Trfase_major"/>
</dbReference>
<dbReference type="SUPFAM" id="SSF46785">
    <property type="entry name" value="Winged helix' DNA-binding domain"/>
    <property type="match status" value="1"/>
</dbReference>
<evidence type="ECO:0000256" key="3">
    <source>
        <dbReference type="ARBA" id="ARBA00023015"/>
    </source>
</evidence>
<dbReference type="GO" id="GO:0008483">
    <property type="term" value="F:transaminase activity"/>
    <property type="evidence" value="ECO:0007669"/>
    <property type="project" value="UniProtKB-KW"/>
</dbReference>
<evidence type="ECO:0000313" key="7">
    <source>
        <dbReference type="EMBL" id="MDD0815354.1"/>
    </source>
</evidence>
<comment type="caution">
    <text evidence="7">The sequence shown here is derived from an EMBL/GenBank/DDBJ whole genome shotgun (WGS) entry which is preliminary data.</text>
</comment>
<evidence type="ECO:0000256" key="2">
    <source>
        <dbReference type="ARBA" id="ARBA00022898"/>
    </source>
</evidence>
<dbReference type="EMBL" id="JAQSIO010000004">
    <property type="protein sequence ID" value="MDD0815354.1"/>
    <property type="molecule type" value="Genomic_DNA"/>
</dbReference>
<keyword evidence="3" id="KW-0805">Transcription regulation</keyword>
<feature type="domain" description="HTH gntR-type" evidence="6">
    <location>
        <begin position="15"/>
        <end position="83"/>
    </location>
</feature>
<reference evidence="7 8" key="1">
    <citation type="submission" date="2023-02" db="EMBL/GenBank/DDBJ databases">
        <title>Bacterial whole genome sequence for Curvibacter sp. HBC28.</title>
        <authorList>
            <person name="Le V."/>
            <person name="Ko S.-R."/>
            <person name="Ahn C.-Y."/>
            <person name="Oh H.-M."/>
        </authorList>
    </citation>
    <scope>NUCLEOTIDE SEQUENCE [LARGE SCALE GENOMIC DNA]</scope>
    <source>
        <strain evidence="7 8">HBC28</strain>
    </source>
</reference>
<dbReference type="PANTHER" id="PTHR46577">
    <property type="entry name" value="HTH-TYPE TRANSCRIPTIONAL REGULATORY PROTEIN GABR"/>
    <property type="match status" value="1"/>
</dbReference>
<dbReference type="Gene3D" id="3.40.640.10">
    <property type="entry name" value="Type I PLP-dependent aspartate aminotransferase-like (Major domain)"/>
    <property type="match status" value="1"/>
</dbReference>
<dbReference type="Pfam" id="PF00155">
    <property type="entry name" value="Aminotran_1_2"/>
    <property type="match status" value="1"/>
</dbReference>
<dbReference type="Pfam" id="PF00392">
    <property type="entry name" value="GntR"/>
    <property type="match status" value="1"/>
</dbReference>
<evidence type="ECO:0000313" key="8">
    <source>
        <dbReference type="Proteomes" id="UP001528672"/>
    </source>
</evidence>
<dbReference type="Proteomes" id="UP001528672">
    <property type="component" value="Unassembled WGS sequence"/>
</dbReference>
<organism evidence="7 8">
    <name type="scientific">Curvibacter microcysteis</name>
    <dbReference type="NCBI Taxonomy" id="3026419"/>
    <lineage>
        <taxon>Bacteria</taxon>
        <taxon>Pseudomonadati</taxon>
        <taxon>Pseudomonadota</taxon>
        <taxon>Betaproteobacteria</taxon>
        <taxon>Burkholderiales</taxon>
        <taxon>Comamonadaceae</taxon>
        <taxon>Curvibacter</taxon>
    </lineage>
</organism>
<protein>
    <submittedName>
        <fullName evidence="7">PLP-dependent aminotransferase family protein</fullName>
    </submittedName>
</protein>
<dbReference type="SUPFAM" id="SSF53383">
    <property type="entry name" value="PLP-dependent transferases"/>
    <property type="match status" value="1"/>
</dbReference>
<dbReference type="RefSeq" id="WP_273927052.1">
    <property type="nucleotide sequence ID" value="NZ_JAQSIO010000004.1"/>
</dbReference>
<dbReference type="InterPro" id="IPR000524">
    <property type="entry name" value="Tscrpt_reg_HTH_GntR"/>
</dbReference>
<sequence length="476" mass="52090">MTVEGTPQTRRARKGTLPVSVADDIERQIRDGAYQVGDKLPSLREMAALHKYAKNTVVTAFELLVSRGLIEPRRGAGYFVVDKPPSKAADDEAGSLGRAIDIVWLMREQLKTEPGAVAVADGFPPVEWLADVRLDKYHQKVVRTGLGSLFRYGSRFGYAPLREHLVRKLADFGIGVAPRQIVLTHGANEAMDIVIRYFVPPGGKVLVDDPGYYPLFGKLKMASAEVLGVPRLHDGPDLDALEQLLITHRPRLFFTQSLAHNPTGSDLSAAKAFRVLQLAQKYDLLMVENDPLADFKPTSSPRLASLDQLERTIYIGSFSKSFSAALRVGFIACGADLASDLADLKALIHVSSSEYCERTVDVMLSEGHYQRHLTRLRSRLGAATEGARALFDSVGATLFAPNAQSLYLWASLPGVEDSMALATALLPQNIRLAPGRIFNVDTAVVSPWSRYNVGAVMDPRFSQALHAALKQLDSGR</sequence>
<dbReference type="PROSITE" id="PS50949">
    <property type="entry name" value="HTH_GNTR"/>
    <property type="match status" value="1"/>
</dbReference>
<keyword evidence="4" id="KW-0238">DNA-binding</keyword>
<evidence type="ECO:0000256" key="1">
    <source>
        <dbReference type="ARBA" id="ARBA00005384"/>
    </source>
</evidence>
<gene>
    <name evidence="7" type="ORF">PSQ39_12010</name>
</gene>
<comment type="similarity">
    <text evidence="1">In the C-terminal section; belongs to the class-I pyridoxal-phosphate-dependent aminotransferase family.</text>
</comment>
<dbReference type="CDD" id="cd07377">
    <property type="entry name" value="WHTH_GntR"/>
    <property type="match status" value="1"/>
</dbReference>
<dbReference type="SMART" id="SM00345">
    <property type="entry name" value="HTH_GNTR"/>
    <property type="match status" value="1"/>
</dbReference>
<dbReference type="InterPro" id="IPR036388">
    <property type="entry name" value="WH-like_DNA-bd_sf"/>
</dbReference>
<keyword evidence="8" id="KW-1185">Reference proteome</keyword>
<dbReference type="InterPro" id="IPR004839">
    <property type="entry name" value="Aminotransferase_I/II_large"/>
</dbReference>
<accession>A0ABT5MHK3</accession>
<evidence type="ECO:0000256" key="5">
    <source>
        <dbReference type="ARBA" id="ARBA00023163"/>
    </source>
</evidence>
<evidence type="ECO:0000256" key="4">
    <source>
        <dbReference type="ARBA" id="ARBA00023125"/>
    </source>
</evidence>